<comment type="caution">
    <text evidence="13">The sequence shown here is derived from an EMBL/GenBank/DDBJ whole genome shotgun (WGS) entry which is preliminary data.</text>
</comment>
<dbReference type="NCBIfam" id="NF003588">
    <property type="entry name" value="PRK05254.1-1"/>
    <property type="match status" value="1"/>
</dbReference>
<dbReference type="CDD" id="cd10027">
    <property type="entry name" value="UDG-F1-like"/>
    <property type="match status" value="1"/>
</dbReference>
<dbReference type="HAMAP" id="MF_00148">
    <property type="entry name" value="UDG"/>
    <property type="match status" value="1"/>
</dbReference>
<evidence type="ECO:0000256" key="10">
    <source>
        <dbReference type="PROSITE-ProRule" id="PRU10072"/>
    </source>
</evidence>
<dbReference type="Pfam" id="PF03167">
    <property type="entry name" value="UDG"/>
    <property type="match status" value="1"/>
</dbReference>
<dbReference type="InterPro" id="IPR018085">
    <property type="entry name" value="Ura-DNA_Glyclase_AS"/>
</dbReference>
<dbReference type="PANTHER" id="PTHR11264:SF0">
    <property type="entry name" value="URACIL-DNA GLYCOSYLASE"/>
    <property type="match status" value="1"/>
</dbReference>
<accession>A0ABV7B174</accession>
<organism evidence="13 14">
    <name type="scientific">Halomonas tibetensis</name>
    <dbReference type="NCBI Taxonomy" id="2259590"/>
    <lineage>
        <taxon>Bacteria</taxon>
        <taxon>Pseudomonadati</taxon>
        <taxon>Pseudomonadota</taxon>
        <taxon>Gammaproteobacteria</taxon>
        <taxon>Oceanospirillales</taxon>
        <taxon>Halomonadaceae</taxon>
        <taxon>Halomonas</taxon>
    </lineage>
</organism>
<feature type="domain" description="Uracil-DNA glycosylase-like" evidence="12">
    <location>
        <begin position="51"/>
        <end position="211"/>
    </location>
</feature>
<evidence type="ECO:0000256" key="6">
    <source>
        <dbReference type="ARBA" id="ARBA00022763"/>
    </source>
</evidence>
<keyword evidence="6 9" id="KW-0227">DNA damage</keyword>
<dbReference type="NCBIfam" id="NF003591">
    <property type="entry name" value="PRK05254.1-4"/>
    <property type="match status" value="1"/>
</dbReference>
<keyword evidence="13" id="KW-0326">Glycosidase</keyword>
<dbReference type="SMART" id="SM00986">
    <property type="entry name" value="UDG"/>
    <property type="match status" value="1"/>
</dbReference>
<comment type="catalytic activity">
    <reaction evidence="1 9 11">
        <text>Hydrolyzes single-stranded DNA or mismatched double-stranded DNA and polynucleotides, releasing free uracil.</text>
        <dbReference type="EC" id="3.2.2.27"/>
    </reaction>
</comment>
<dbReference type="RefSeq" id="WP_379753522.1">
    <property type="nucleotide sequence ID" value="NZ_JBHRSQ010000006.1"/>
</dbReference>
<keyword evidence="8 9" id="KW-0234">DNA repair</keyword>
<dbReference type="NCBIfam" id="NF003592">
    <property type="entry name" value="PRK05254.1-5"/>
    <property type="match status" value="1"/>
</dbReference>
<name>A0ABV7B174_9GAMM</name>
<keyword evidence="14" id="KW-1185">Reference proteome</keyword>
<evidence type="ECO:0000256" key="9">
    <source>
        <dbReference type="HAMAP-Rule" id="MF_00148"/>
    </source>
</evidence>
<evidence type="ECO:0000256" key="7">
    <source>
        <dbReference type="ARBA" id="ARBA00022801"/>
    </source>
</evidence>
<sequence length="227" mass="25190">MACPLTDSWQQWLGDEFEAPYMHALRDFLAAEKAARKVIYPHSSEWFRAFDLTPLNAVKVVILGQDPYHGPNQAHGLCFSVRAGVRVPPSLANIYKELADDVGFQPVAHGNLESWAHQGVLLLNASLTVEQGNAGSHRGKGWETFTDRAIAAVSEHAEPSVFLLWGSHARQKKALIDSSRHLVLESPHPSPLSAHRGFFGNHHFSRANAFLVEHGRTPVDWQLPETP</sequence>
<evidence type="ECO:0000256" key="8">
    <source>
        <dbReference type="ARBA" id="ARBA00023204"/>
    </source>
</evidence>
<gene>
    <name evidence="9 13" type="primary">ung</name>
    <name evidence="13" type="ORF">ACFODV_01425</name>
</gene>
<evidence type="ECO:0000259" key="12">
    <source>
        <dbReference type="SMART" id="SM00986"/>
    </source>
</evidence>
<dbReference type="GO" id="GO:0004844">
    <property type="term" value="F:uracil DNA N-glycosylase activity"/>
    <property type="evidence" value="ECO:0007669"/>
    <property type="project" value="UniProtKB-EC"/>
</dbReference>
<dbReference type="EC" id="3.2.2.27" evidence="4 9"/>
<protein>
    <recommendedName>
        <fullName evidence="5 9">Uracil-DNA glycosylase</fullName>
        <shortName evidence="9">UDG</shortName>
        <ecNumber evidence="4 9">3.2.2.27</ecNumber>
    </recommendedName>
</protein>
<feature type="active site" description="Proton acceptor" evidence="9 10">
    <location>
        <position position="66"/>
    </location>
</feature>
<comment type="subcellular location">
    <subcellularLocation>
        <location evidence="9">Cytoplasm</location>
    </subcellularLocation>
</comment>
<dbReference type="InterPro" id="IPR002043">
    <property type="entry name" value="UDG_fam1"/>
</dbReference>
<dbReference type="PROSITE" id="PS00130">
    <property type="entry name" value="U_DNA_GLYCOSYLASE"/>
    <property type="match status" value="1"/>
</dbReference>
<dbReference type="NCBIfam" id="TIGR00628">
    <property type="entry name" value="ung"/>
    <property type="match status" value="1"/>
</dbReference>
<comment type="function">
    <text evidence="2 9 11">Excises uracil residues from the DNA which can arise as a result of misincorporation of dUMP residues by DNA polymerase or due to deamination of cytosine.</text>
</comment>
<evidence type="ECO:0000313" key="14">
    <source>
        <dbReference type="Proteomes" id="UP001595386"/>
    </source>
</evidence>
<reference evidence="14" key="1">
    <citation type="journal article" date="2019" name="Int. J. Syst. Evol. Microbiol.">
        <title>The Global Catalogue of Microorganisms (GCM) 10K type strain sequencing project: providing services to taxonomists for standard genome sequencing and annotation.</title>
        <authorList>
            <consortium name="The Broad Institute Genomics Platform"/>
            <consortium name="The Broad Institute Genome Sequencing Center for Infectious Disease"/>
            <person name="Wu L."/>
            <person name="Ma J."/>
        </authorList>
    </citation>
    <scope>NUCLEOTIDE SEQUENCE [LARGE SCALE GENOMIC DNA]</scope>
    <source>
        <strain evidence="14">KCTC 52660</strain>
    </source>
</reference>
<keyword evidence="7 9" id="KW-0378">Hydrolase</keyword>
<evidence type="ECO:0000256" key="5">
    <source>
        <dbReference type="ARBA" id="ARBA00018429"/>
    </source>
</evidence>
<dbReference type="InterPro" id="IPR036895">
    <property type="entry name" value="Uracil-DNA_glycosylase-like_sf"/>
</dbReference>
<dbReference type="EMBL" id="JBHRSQ010000006">
    <property type="protein sequence ID" value="MFC2990688.1"/>
    <property type="molecule type" value="Genomic_DNA"/>
</dbReference>
<keyword evidence="9" id="KW-0963">Cytoplasm</keyword>
<dbReference type="InterPro" id="IPR005122">
    <property type="entry name" value="Uracil-DNA_glycosylase-like"/>
</dbReference>
<evidence type="ECO:0000256" key="11">
    <source>
        <dbReference type="RuleBase" id="RU003780"/>
    </source>
</evidence>
<evidence type="ECO:0000256" key="4">
    <source>
        <dbReference type="ARBA" id="ARBA00012030"/>
    </source>
</evidence>
<dbReference type="SMART" id="SM00987">
    <property type="entry name" value="UreE_C"/>
    <property type="match status" value="1"/>
</dbReference>
<evidence type="ECO:0000256" key="2">
    <source>
        <dbReference type="ARBA" id="ARBA00002631"/>
    </source>
</evidence>
<evidence type="ECO:0000256" key="1">
    <source>
        <dbReference type="ARBA" id="ARBA00001400"/>
    </source>
</evidence>
<evidence type="ECO:0000313" key="13">
    <source>
        <dbReference type="EMBL" id="MFC2990688.1"/>
    </source>
</evidence>
<evidence type="ECO:0000256" key="3">
    <source>
        <dbReference type="ARBA" id="ARBA00008184"/>
    </source>
</evidence>
<dbReference type="SUPFAM" id="SSF52141">
    <property type="entry name" value="Uracil-DNA glycosylase-like"/>
    <property type="match status" value="1"/>
</dbReference>
<dbReference type="PANTHER" id="PTHR11264">
    <property type="entry name" value="URACIL-DNA GLYCOSYLASE"/>
    <property type="match status" value="1"/>
</dbReference>
<dbReference type="Gene3D" id="3.40.470.10">
    <property type="entry name" value="Uracil-DNA glycosylase-like domain"/>
    <property type="match status" value="1"/>
</dbReference>
<comment type="similarity">
    <text evidence="3 9 11">Belongs to the uracil-DNA glycosylase (UDG) superfamily. UNG family.</text>
</comment>
<dbReference type="Proteomes" id="UP001595386">
    <property type="component" value="Unassembled WGS sequence"/>
</dbReference>
<dbReference type="NCBIfam" id="NF003589">
    <property type="entry name" value="PRK05254.1-2"/>
    <property type="match status" value="1"/>
</dbReference>
<proteinExistence type="inferred from homology"/>